<evidence type="ECO:0000313" key="1">
    <source>
        <dbReference type="EMBL" id="CAF4897462.1"/>
    </source>
</evidence>
<feature type="non-terminal residue" evidence="1">
    <location>
        <position position="1"/>
    </location>
</feature>
<dbReference type="AlphaFoldDB" id="A0A8S3CBE4"/>
<name>A0A8S3CBE4_9BILA</name>
<protein>
    <submittedName>
        <fullName evidence="1">Uncharacterized protein</fullName>
    </submittedName>
</protein>
<gene>
    <name evidence="1" type="ORF">GIL414_LOCUS51659</name>
</gene>
<sequence>IPIRLMSNGSSHDINIHPTNNETFVFTYESITQPANIYVYVSPTSIQPVTGHNNNLLAKVKMSTVSETFDFIGSNNETVWG</sequence>
<dbReference type="Proteomes" id="UP000681720">
    <property type="component" value="Unassembled WGS sequence"/>
</dbReference>
<comment type="caution">
    <text evidence="1">The sequence shown here is derived from an EMBL/GenBank/DDBJ whole genome shotgun (WGS) entry which is preliminary data.</text>
</comment>
<reference evidence="1" key="1">
    <citation type="submission" date="2021-02" db="EMBL/GenBank/DDBJ databases">
        <authorList>
            <person name="Nowell W R."/>
        </authorList>
    </citation>
    <scope>NUCLEOTIDE SEQUENCE</scope>
</reference>
<proteinExistence type="predicted"/>
<accession>A0A8S3CBE4</accession>
<organism evidence="1 2">
    <name type="scientific">Rotaria magnacalcarata</name>
    <dbReference type="NCBI Taxonomy" id="392030"/>
    <lineage>
        <taxon>Eukaryota</taxon>
        <taxon>Metazoa</taxon>
        <taxon>Spiralia</taxon>
        <taxon>Gnathifera</taxon>
        <taxon>Rotifera</taxon>
        <taxon>Eurotatoria</taxon>
        <taxon>Bdelloidea</taxon>
        <taxon>Philodinida</taxon>
        <taxon>Philodinidae</taxon>
        <taxon>Rotaria</taxon>
    </lineage>
</organism>
<dbReference type="EMBL" id="CAJOBJ010175051">
    <property type="protein sequence ID" value="CAF4897462.1"/>
    <property type="molecule type" value="Genomic_DNA"/>
</dbReference>
<evidence type="ECO:0000313" key="2">
    <source>
        <dbReference type="Proteomes" id="UP000681720"/>
    </source>
</evidence>
<feature type="non-terminal residue" evidence="1">
    <location>
        <position position="81"/>
    </location>
</feature>